<accession>A0A100WMT3</accession>
<name>A0A100WMT3_MYCFO</name>
<dbReference type="Proteomes" id="UP000069705">
    <property type="component" value="Unassembled WGS sequence"/>
</dbReference>
<proteinExistence type="predicted"/>
<comment type="caution">
    <text evidence="1">The sequence shown here is derived from an EMBL/GenBank/DDBJ whole genome shotgun (WGS) entry which is preliminary data.</text>
</comment>
<dbReference type="AlphaFoldDB" id="A0A100WMT3"/>
<dbReference type="RefSeq" id="WP_054601250.1">
    <property type="nucleotide sequence ID" value="NZ_BCSZ01000013.1"/>
</dbReference>
<reference evidence="2" key="2">
    <citation type="submission" date="2016-02" db="EMBL/GenBank/DDBJ databases">
        <title>Draft genome sequence of five rapidly growing Mycobacterium species.</title>
        <authorList>
            <person name="Katahira K."/>
            <person name="Gotou Y."/>
            <person name="Iida K."/>
            <person name="Ogura Y."/>
            <person name="Hayashi T."/>
        </authorList>
    </citation>
    <scope>NUCLEOTIDE SEQUENCE [LARGE SCALE GENOMIC DNA]</scope>
    <source>
        <strain evidence="2">JCM6368</strain>
    </source>
</reference>
<sequence>MTATSKRRTPAKKTVVRSTTSEVVDLEPVALDPPDPALARWEELLDRSTIVFHDGDIEKIMPFPRPAWSDPDEDLFASSLPCCLYRAVPVKVPATRHSGDGKHPTVWESAGVYVQPAIGGTDVPVVRISFSDKTDKGWNNSPYMALTVTEATYLIEVLRAAVDLFGGSA</sequence>
<gene>
    <name evidence="1" type="ORF">RMCFA_1522</name>
</gene>
<evidence type="ECO:0000313" key="2">
    <source>
        <dbReference type="Proteomes" id="UP000069705"/>
    </source>
</evidence>
<organism evidence="1 2">
    <name type="scientific">Mycolicibacterium fortuitum subsp. acetamidolyticum</name>
    <dbReference type="NCBI Taxonomy" id="144550"/>
    <lineage>
        <taxon>Bacteria</taxon>
        <taxon>Bacillati</taxon>
        <taxon>Actinomycetota</taxon>
        <taxon>Actinomycetes</taxon>
        <taxon>Mycobacteriales</taxon>
        <taxon>Mycobacteriaceae</taxon>
        <taxon>Mycolicibacterium</taxon>
    </lineage>
</organism>
<reference evidence="1 2" key="1">
    <citation type="journal article" date="2016" name="Genome Announc.">
        <title>Draft Genome Sequences of Five Rapidly Growing Mycobacterium Species, M. thermoresistibile, M. fortuitum subsp. acetamidolyticum, M. canariasense, M. brisbanense, and M. novocastrense.</title>
        <authorList>
            <person name="Katahira K."/>
            <person name="Ogura Y."/>
            <person name="Gotoh Y."/>
            <person name="Hayashi T."/>
        </authorList>
    </citation>
    <scope>NUCLEOTIDE SEQUENCE [LARGE SCALE GENOMIC DNA]</scope>
    <source>
        <strain evidence="1 2">JCM6368</strain>
    </source>
</reference>
<protein>
    <submittedName>
        <fullName evidence="1">Uncharacterized protein</fullName>
    </submittedName>
</protein>
<evidence type="ECO:0000313" key="1">
    <source>
        <dbReference type="EMBL" id="GAT01408.1"/>
    </source>
</evidence>
<dbReference type="EMBL" id="BCSZ01000013">
    <property type="protein sequence ID" value="GAT01408.1"/>
    <property type="molecule type" value="Genomic_DNA"/>
</dbReference>